<accession>A0A2G9TC57</accession>
<dbReference type="InterPro" id="IPR001466">
    <property type="entry name" value="Beta-lactam-related"/>
</dbReference>
<dbReference type="SUPFAM" id="SSF56601">
    <property type="entry name" value="beta-lactamase/transpeptidase-like"/>
    <property type="match status" value="1"/>
</dbReference>
<protein>
    <recommendedName>
        <fullName evidence="1">Beta-lactamase-related domain-containing protein</fullName>
    </recommendedName>
</protein>
<dbReference type="InterPro" id="IPR012338">
    <property type="entry name" value="Beta-lactam/transpept-like"/>
</dbReference>
<organism evidence="2 3">
    <name type="scientific">Teladorsagia circumcincta</name>
    <name type="common">Brown stomach worm</name>
    <name type="synonym">Ostertagia circumcincta</name>
    <dbReference type="NCBI Taxonomy" id="45464"/>
    <lineage>
        <taxon>Eukaryota</taxon>
        <taxon>Metazoa</taxon>
        <taxon>Ecdysozoa</taxon>
        <taxon>Nematoda</taxon>
        <taxon>Chromadorea</taxon>
        <taxon>Rhabditida</taxon>
        <taxon>Rhabditina</taxon>
        <taxon>Rhabditomorpha</taxon>
        <taxon>Strongyloidea</taxon>
        <taxon>Trichostrongylidae</taxon>
        <taxon>Teladorsagia</taxon>
    </lineage>
</organism>
<dbReference type="Proteomes" id="UP000230423">
    <property type="component" value="Unassembled WGS sequence"/>
</dbReference>
<keyword evidence="3" id="KW-1185">Reference proteome</keyword>
<evidence type="ECO:0000313" key="2">
    <source>
        <dbReference type="EMBL" id="PIO55468.1"/>
    </source>
</evidence>
<name>A0A2G9TC57_TELCI</name>
<dbReference type="Pfam" id="PF00144">
    <property type="entry name" value="Beta-lactamase"/>
    <property type="match status" value="1"/>
</dbReference>
<dbReference type="OrthoDB" id="5946976at2759"/>
<dbReference type="InterPro" id="IPR052907">
    <property type="entry name" value="Beta-lactamase/esterase"/>
</dbReference>
<dbReference type="AlphaFoldDB" id="A0A2G9TC57"/>
<evidence type="ECO:0000259" key="1">
    <source>
        <dbReference type="Pfam" id="PF00144"/>
    </source>
</evidence>
<sequence>TKFHGRMGKGGAAFAVYHKGRLVVDLWGGYADKSCNRLWNEDTMTLLFSCTKSVAAICMAVLVDRGLCSYNDKVTQYWPEFGQNGKGDITIEMILAHK</sequence>
<feature type="non-terminal residue" evidence="2">
    <location>
        <position position="1"/>
    </location>
</feature>
<feature type="domain" description="Beta-lactamase-related" evidence="1">
    <location>
        <begin position="6"/>
        <end position="97"/>
    </location>
</feature>
<proteinExistence type="predicted"/>
<dbReference type="Gene3D" id="3.40.710.10">
    <property type="entry name" value="DD-peptidase/beta-lactamase superfamily"/>
    <property type="match status" value="1"/>
</dbReference>
<dbReference type="PANTHER" id="PTHR43319:SF3">
    <property type="entry name" value="BETA-LACTAMASE-RELATED DOMAIN-CONTAINING PROTEIN"/>
    <property type="match status" value="1"/>
</dbReference>
<reference evidence="2 3" key="1">
    <citation type="submission" date="2015-09" db="EMBL/GenBank/DDBJ databases">
        <title>Draft genome of the parasitic nematode Teladorsagia circumcincta isolate WARC Sus (inbred).</title>
        <authorList>
            <person name="Mitreva M."/>
        </authorList>
    </citation>
    <scope>NUCLEOTIDE SEQUENCE [LARGE SCALE GENOMIC DNA]</scope>
    <source>
        <strain evidence="2 3">S</strain>
    </source>
</reference>
<gene>
    <name evidence="2" type="ORF">TELCIR_23145</name>
</gene>
<evidence type="ECO:0000313" key="3">
    <source>
        <dbReference type="Proteomes" id="UP000230423"/>
    </source>
</evidence>
<feature type="non-terminal residue" evidence="2">
    <location>
        <position position="98"/>
    </location>
</feature>
<dbReference type="PANTHER" id="PTHR43319">
    <property type="entry name" value="BETA-LACTAMASE-RELATED"/>
    <property type="match status" value="1"/>
</dbReference>
<dbReference type="EMBL" id="KZ385897">
    <property type="protein sequence ID" value="PIO55468.1"/>
    <property type="molecule type" value="Genomic_DNA"/>
</dbReference>